<sequence>MNTPSLPMDQMPPEDDVLAGEYVLGVLDTAQRRAVESRIAREPAFADEVAGWEQGFMALAAQIAPVPVPDYVWARIGSALGFGPSPRSVVAAERGPFWNSLGFWRWLGVGGFVTAAVCLLALLNSVRMPDTAPAPPVVVAPPIPTPVPMASTLARDDGRPGFVATVDQRSGRMTITPLDPVVEPGRVQELWLIPADGTPRSLGLVSAERAQSAQVPEKWLALLDARAILAITLEPPGGGPGGNPSGPVTAKGSIAML</sequence>
<dbReference type="Proteomes" id="UP001429354">
    <property type="component" value="Unassembled WGS sequence"/>
</dbReference>
<dbReference type="EMBL" id="QOVG01000001">
    <property type="protein sequence ID" value="NDK37402.1"/>
    <property type="molecule type" value="Genomic_DNA"/>
</dbReference>
<dbReference type="Pfam" id="PF10099">
    <property type="entry name" value="RskA_C"/>
    <property type="match status" value="1"/>
</dbReference>
<evidence type="ECO:0000313" key="12">
    <source>
        <dbReference type="EMBL" id="NDK37402.1"/>
    </source>
</evidence>
<dbReference type="RefSeq" id="WP_211368223.1">
    <property type="nucleotide sequence ID" value="NZ_QOVG01000001.1"/>
</dbReference>
<feature type="domain" description="Anti-sigma K factor RskA C-terminal" evidence="11">
    <location>
        <begin position="114"/>
        <end position="248"/>
    </location>
</feature>
<name>A0ABX0A9S6_9GAMM</name>
<accession>A0ABX0A9S6</accession>
<evidence type="ECO:0000256" key="9">
    <source>
        <dbReference type="SAM" id="MobiDB-lite"/>
    </source>
</evidence>
<dbReference type="InterPro" id="IPR018764">
    <property type="entry name" value="RskA_C"/>
</dbReference>
<evidence type="ECO:0000256" key="4">
    <source>
        <dbReference type="ARBA" id="ARBA00022692"/>
    </source>
</evidence>
<organism evidence="12 13">
    <name type="scientific">Pseudoxanthomonas gei</name>
    <dbReference type="NCBI Taxonomy" id="1383030"/>
    <lineage>
        <taxon>Bacteria</taxon>
        <taxon>Pseudomonadati</taxon>
        <taxon>Pseudomonadota</taxon>
        <taxon>Gammaproteobacteria</taxon>
        <taxon>Lysobacterales</taxon>
        <taxon>Lysobacteraceae</taxon>
        <taxon>Pseudoxanthomonas</taxon>
    </lineage>
</organism>
<feature type="region of interest" description="Disordered" evidence="9">
    <location>
        <begin position="235"/>
        <end position="257"/>
    </location>
</feature>
<evidence type="ECO:0000256" key="3">
    <source>
        <dbReference type="ARBA" id="ARBA00022475"/>
    </source>
</evidence>
<evidence type="ECO:0000256" key="1">
    <source>
        <dbReference type="ARBA" id="ARBA00004167"/>
    </source>
</evidence>
<comment type="caution">
    <text evidence="12">The sequence shown here is derived from an EMBL/GenBank/DDBJ whole genome shotgun (WGS) entry which is preliminary data.</text>
</comment>
<proteinExistence type="predicted"/>
<keyword evidence="5 10" id="KW-1133">Transmembrane helix</keyword>
<comment type="subcellular location">
    <subcellularLocation>
        <location evidence="2">Cell membrane</location>
    </subcellularLocation>
    <subcellularLocation>
        <location evidence="1">Membrane</location>
        <topology evidence="1">Single-pass membrane protein</topology>
    </subcellularLocation>
</comment>
<reference evidence="12 13" key="1">
    <citation type="submission" date="2018-07" db="EMBL/GenBank/DDBJ databases">
        <title>Whole genome Sequencing of Pseudoxanthomonas gei KCTC 32298 (T).</title>
        <authorList>
            <person name="Kumar S."/>
            <person name="Bansal K."/>
            <person name="Kaur A."/>
            <person name="Patil P."/>
            <person name="Sharma S."/>
            <person name="Patil P.B."/>
        </authorList>
    </citation>
    <scope>NUCLEOTIDE SEQUENCE [LARGE SCALE GENOMIC DNA]</scope>
    <source>
        <strain evidence="12 13">KCTC 32298</strain>
    </source>
</reference>
<evidence type="ECO:0000256" key="6">
    <source>
        <dbReference type="ARBA" id="ARBA00023136"/>
    </source>
</evidence>
<dbReference type="InterPro" id="IPR051474">
    <property type="entry name" value="Anti-sigma-K/W_factor"/>
</dbReference>
<keyword evidence="13" id="KW-1185">Reference proteome</keyword>
<evidence type="ECO:0000256" key="8">
    <source>
        <dbReference type="ARBA" id="ARBA00030803"/>
    </source>
</evidence>
<dbReference type="Gene3D" id="1.10.10.1320">
    <property type="entry name" value="Anti-sigma factor, zinc-finger domain"/>
    <property type="match status" value="1"/>
</dbReference>
<evidence type="ECO:0000313" key="13">
    <source>
        <dbReference type="Proteomes" id="UP001429354"/>
    </source>
</evidence>
<keyword evidence="6 10" id="KW-0472">Membrane</keyword>
<keyword evidence="4 10" id="KW-0812">Transmembrane</keyword>
<dbReference type="InterPro" id="IPR041916">
    <property type="entry name" value="Anti_sigma_zinc_sf"/>
</dbReference>
<gene>
    <name evidence="12" type="ORF">DT603_00890</name>
</gene>
<feature type="transmembrane region" description="Helical" evidence="10">
    <location>
        <begin position="103"/>
        <end position="123"/>
    </location>
</feature>
<dbReference type="PANTHER" id="PTHR37461">
    <property type="entry name" value="ANTI-SIGMA-K FACTOR RSKA"/>
    <property type="match status" value="1"/>
</dbReference>
<evidence type="ECO:0000256" key="5">
    <source>
        <dbReference type="ARBA" id="ARBA00022989"/>
    </source>
</evidence>
<evidence type="ECO:0000256" key="2">
    <source>
        <dbReference type="ARBA" id="ARBA00004236"/>
    </source>
</evidence>
<evidence type="ECO:0000256" key="7">
    <source>
        <dbReference type="ARBA" id="ARBA00029829"/>
    </source>
</evidence>
<dbReference type="PANTHER" id="PTHR37461:SF1">
    <property type="entry name" value="ANTI-SIGMA-K FACTOR RSKA"/>
    <property type="match status" value="1"/>
</dbReference>
<protein>
    <recommendedName>
        <fullName evidence="8">Regulator of SigK</fullName>
    </recommendedName>
    <alternativeName>
        <fullName evidence="7">Sigma-K anti-sigma factor RskA</fullName>
    </alternativeName>
</protein>
<keyword evidence="3" id="KW-1003">Cell membrane</keyword>
<evidence type="ECO:0000256" key="10">
    <source>
        <dbReference type="SAM" id="Phobius"/>
    </source>
</evidence>
<evidence type="ECO:0000259" key="11">
    <source>
        <dbReference type="Pfam" id="PF10099"/>
    </source>
</evidence>